<keyword evidence="4" id="KW-1185">Reference proteome</keyword>
<dbReference type="InParanoid" id="A0A7M7MBC0"/>
<proteinExistence type="predicted"/>
<keyword evidence="1" id="KW-0732">Signal</keyword>
<dbReference type="EnsemblMetazoa" id="XM_022808068">
    <property type="protein sequence ID" value="XP_022663803"/>
    <property type="gene ID" value="LOC111251473"/>
</dbReference>
<sequence>MAVRRGRLSRALIASAVIVHCLLITDSSPISRDATTRALPKKTVPKNNFKTDRNSVELQCEPEDFVVKVNFTQPFRGIVHAGPKSNKCLLRGDGGQYYTLRIPLDGCGTIHNEGRFSNTLTIRFHPSLELEGDELKTLVCRFKTEAVLVK</sequence>
<protein>
    <recommendedName>
        <fullName evidence="2">ZP domain-containing protein</fullName>
    </recommendedName>
</protein>
<dbReference type="RefSeq" id="XP_022663803.1">
    <property type="nucleotide sequence ID" value="XM_022808068.1"/>
</dbReference>
<reference evidence="3" key="1">
    <citation type="submission" date="2021-01" db="UniProtKB">
        <authorList>
            <consortium name="EnsemblMetazoa"/>
        </authorList>
    </citation>
    <scope>IDENTIFICATION</scope>
</reference>
<evidence type="ECO:0000256" key="1">
    <source>
        <dbReference type="SAM" id="SignalP"/>
    </source>
</evidence>
<accession>A0A7M7MBC0</accession>
<evidence type="ECO:0000313" key="3">
    <source>
        <dbReference type="EnsemblMetazoa" id="XP_022663803"/>
    </source>
</evidence>
<organism evidence="3 4">
    <name type="scientific">Varroa destructor</name>
    <name type="common">Honeybee mite</name>
    <dbReference type="NCBI Taxonomy" id="109461"/>
    <lineage>
        <taxon>Eukaryota</taxon>
        <taxon>Metazoa</taxon>
        <taxon>Ecdysozoa</taxon>
        <taxon>Arthropoda</taxon>
        <taxon>Chelicerata</taxon>
        <taxon>Arachnida</taxon>
        <taxon>Acari</taxon>
        <taxon>Parasitiformes</taxon>
        <taxon>Mesostigmata</taxon>
        <taxon>Gamasina</taxon>
        <taxon>Dermanyssoidea</taxon>
        <taxon>Varroidae</taxon>
        <taxon>Varroa</taxon>
    </lineage>
</organism>
<name>A0A7M7MBC0_VARDE</name>
<dbReference type="Proteomes" id="UP000594260">
    <property type="component" value="Unplaced"/>
</dbReference>
<dbReference type="GeneID" id="111251473"/>
<evidence type="ECO:0000259" key="2">
    <source>
        <dbReference type="PROSITE" id="PS51034"/>
    </source>
</evidence>
<feature type="signal peptide" evidence="1">
    <location>
        <begin position="1"/>
        <end position="27"/>
    </location>
</feature>
<feature type="chain" id="PRO_5029656911" description="ZP domain-containing protein" evidence="1">
    <location>
        <begin position="28"/>
        <end position="150"/>
    </location>
</feature>
<dbReference type="AlphaFoldDB" id="A0A7M7MBC0"/>
<dbReference type="PROSITE" id="PS51034">
    <property type="entry name" value="ZP_2"/>
    <property type="match status" value="1"/>
</dbReference>
<dbReference type="KEGG" id="vde:111251473"/>
<dbReference type="InterPro" id="IPR001507">
    <property type="entry name" value="ZP_dom"/>
</dbReference>
<dbReference type="PANTHER" id="PTHR46560:SF11">
    <property type="entry name" value="GH09980P"/>
    <property type="match status" value="1"/>
</dbReference>
<evidence type="ECO:0000313" key="4">
    <source>
        <dbReference type="Proteomes" id="UP000594260"/>
    </source>
</evidence>
<feature type="domain" description="ZP" evidence="2">
    <location>
        <begin position="59"/>
        <end position="150"/>
    </location>
</feature>
<dbReference type="OrthoDB" id="10070678at2759"/>
<dbReference type="PANTHER" id="PTHR46560">
    <property type="entry name" value="CYPHER, ISOFORM B"/>
    <property type="match status" value="1"/>
</dbReference>